<reference evidence="1" key="1">
    <citation type="submission" date="2019-11" db="EMBL/GenBank/DDBJ databases">
        <authorList>
            <person name="Liu Y."/>
            <person name="Hou J."/>
            <person name="Li T.-Q."/>
            <person name="Guan C.-H."/>
            <person name="Wu X."/>
            <person name="Wu H.-Z."/>
            <person name="Ling F."/>
            <person name="Zhang R."/>
            <person name="Shi X.-G."/>
            <person name="Ren J.-P."/>
            <person name="Chen E.-F."/>
            <person name="Sun J.-M."/>
        </authorList>
    </citation>
    <scope>NUCLEOTIDE SEQUENCE</scope>
    <source>
        <strain evidence="1">Adult_tree_wgs_1</strain>
        <tissue evidence="1">Leaves</tissue>
    </source>
</reference>
<evidence type="ECO:0000313" key="1">
    <source>
        <dbReference type="EMBL" id="KAF7127255.1"/>
    </source>
</evidence>
<dbReference type="EMBL" id="WJXA01000011">
    <property type="protein sequence ID" value="KAF7127255.1"/>
    <property type="molecule type" value="Genomic_DNA"/>
</dbReference>
<dbReference type="OrthoDB" id="10577614at2759"/>
<evidence type="ECO:0000313" key="2">
    <source>
        <dbReference type="Proteomes" id="UP000626092"/>
    </source>
</evidence>
<proteinExistence type="predicted"/>
<name>A0A834LBF2_RHOSS</name>
<organism evidence="1 2">
    <name type="scientific">Rhododendron simsii</name>
    <name type="common">Sims's rhododendron</name>
    <dbReference type="NCBI Taxonomy" id="118357"/>
    <lineage>
        <taxon>Eukaryota</taxon>
        <taxon>Viridiplantae</taxon>
        <taxon>Streptophyta</taxon>
        <taxon>Embryophyta</taxon>
        <taxon>Tracheophyta</taxon>
        <taxon>Spermatophyta</taxon>
        <taxon>Magnoliopsida</taxon>
        <taxon>eudicotyledons</taxon>
        <taxon>Gunneridae</taxon>
        <taxon>Pentapetalae</taxon>
        <taxon>asterids</taxon>
        <taxon>Ericales</taxon>
        <taxon>Ericaceae</taxon>
        <taxon>Ericoideae</taxon>
        <taxon>Rhodoreae</taxon>
        <taxon>Rhododendron</taxon>
    </lineage>
</organism>
<sequence>MKQNRFSKPLVAVSDSDAGARPAVAEKEYVSPTYKINEQWAFLYCLVSTGKSQDKKEIKASKVYSLVGVQADGLGGAGEAVDSGGVEEAFDVVEGGAADHAHAEGATDVVADAVRAGFS</sequence>
<gene>
    <name evidence="1" type="ORF">RHSIM_Rhsim11G0143800</name>
</gene>
<protein>
    <submittedName>
        <fullName evidence="1">Uncharacterized protein</fullName>
    </submittedName>
</protein>
<keyword evidence="2" id="KW-1185">Reference proteome</keyword>
<dbReference type="AlphaFoldDB" id="A0A834LBF2"/>
<comment type="caution">
    <text evidence="1">The sequence shown here is derived from an EMBL/GenBank/DDBJ whole genome shotgun (WGS) entry which is preliminary data.</text>
</comment>
<accession>A0A834LBF2</accession>
<dbReference type="Proteomes" id="UP000626092">
    <property type="component" value="Unassembled WGS sequence"/>
</dbReference>